<dbReference type="PANTHER" id="PTHR46496">
    <property type="match status" value="1"/>
</dbReference>
<sequence>MAYLQSLSLNVCPQSLRLRGFRQRRSSKGLMSEAIKCESRSGTDGKKLKILIAGGGIAGLVFALAAKRSGFDVKVFEKDFTAVRGEGRQRGPIQLLSSALALLERIDRDVAREVMEAGYVTGDRNNGLADGKTGEWFVKYDFLTPAVVKGVPVTRVICRMELQSVVVNAVGEDAVINNSKVVDFVSDAHKVTVFLENGQQYEGDVLVGADGLRSTVRSKLFGPQEPKYSNFMCYTGIAECDPQYLLQFGYKVFLGTNQFLVALDIGKGRMQWKQNMLLQRYRDWCDEVVTVIRKTPEDTIMRRPIYDQDMIASWGRDRVILVGDAAHAMLPNLGQGGSMAIEDCYWLMVELQNLVAQTHPMLSEISSDELDLAFRRGSPPDKNYSIITMIYLGGEPFAPDDSSEGIDTLIALMEHPVLVSASNSFKSMAEKRVSVSENSSSVGPEISKCVYIFQREFATVDPALVDLVGTDEATTCVGIAIRNCKTGMIAVAHMDSPNVVDTGLSQMLSLVADHESDALLDVHLIGGFDDISSQVWPYSPVMHLIYQRWRPPLDQSPLPALMELQDAPMKLSGIRVTAAFEDPSWTGKLLDTYDTRTDHFVIAPCVWTIRQKHIALTLQNLSDTEILLACSSSPYAEVPDFVDNEKRLMCLEVRAG</sequence>
<reference evidence="2" key="1">
    <citation type="submission" date="2020-06" db="EMBL/GenBank/DDBJ databases">
        <authorList>
            <person name="Li T."/>
            <person name="Hu X."/>
            <person name="Zhang T."/>
            <person name="Song X."/>
            <person name="Zhang H."/>
            <person name="Dai N."/>
            <person name="Sheng W."/>
            <person name="Hou X."/>
            <person name="Wei L."/>
        </authorList>
    </citation>
    <scope>NUCLEOTIDE SEQUENCE</scope>
    <source>
        <strain evidence="2">KEN8</strain>
        <tissue evidence="2">Leaf</tissue>
    </source>
</reference>
<organism evidence="2">
    <name type="scientific">Sesamum calycinum</name>
    <dbReference type="NCBI Taxonomy" id="2727403"/>
    <lineage>
        <taxon>Eukaryota</taxon>
        <taxon>Viridiplantae</taxon>
        <taxon>Streptophyta</taxon>
        <taxon>Embryophyta</taxon>
        <taxon>Tracheophyta</taxon>
        <taxon>Spermatophyta</taxon>
        <taxon>Magnoliopsida</taxon>
        <taxon>eudicotyledons</taxon>
        <taxon>Gunneridae</taxon>
        <taxon>Pentapetalae</taxon>
        <taxon>asterids</taxon>
        <taxon>lamiids</taxon>
        <taxon>Lamiales</taxon>
        <taxon>Pedaliaceae</taxon>
        <taxon>Sesamum</taxon>
    </lineage>
</organism>
<dbReference type="InterPro" id="IPR002938">
    <property type="entry name" value="FAD-bd"/>
</dbReference>
<name>A0AAW2SZD2_9LAMI</name>
<reference evidence="2" key="2">
    <citation type="journal article" date="2024" name="Plant">
        <title>Genomic evolution and insights into agronomic trait innovations of Sesamum species.</title>
        <authorList>
            <person name="Miao H."/>
            <person name="Wang L."/>
            <person name="Qu L."/>
            <person name="Liu H."/>
            <person name="Sun Y."/>
            <person name="Le M."/>
            <person name="Wang Q."/>
            <person name="Wei S."/>
            <person name="Zheng Y."/>
            <person name="Lin W."/>
            <person name="Duan Y."/>
            <person name="Cao H."/>
            <person name="Xiong S."/>
            <person name="Wang X."/>
            <person name="Wei L."/>
            <person name="Li C."/>
            <person name="Ma Q."/>
            <person name="Ju M."/>
            <person name="Zhao R."/>
            <person name="Li G."/>
            <person name="Mu C."/>
            <person name="Tian Q."/>
            <person name="Mei H."/>
            <person name="Zhang T."/>
            <person name="Gao T."/>
            <person name="Zhang H."/>
        </authorList>
    </citation>
    <scope>NUCLEOTIDE SEQUENCE</scope>
    <source>
        <strain evidence="2">KEN8</strain>
    </source>
</reference>
<dbReference type="EMBL" id="JACGWM010000001">
    <property type="protein sequence ID" value="KAL0397519.1"/>
    <property type="molecule type" value="Genomic_DNA"/>
</dbReference>
<dbReference type="SUPFAM" id="SSF51905">
    <property type="entry name" value="FAD/NAD(P)-binding domain"/>
    <property type="match status" value="1"/>
</dbReference>
<dbReference type="PRINTS" id="PR00420">
    <property type="entry name" value="RNGMNOXGNASE"/>
</dbReference>
<dbReference type="Pfam" id="PF01494">
    <property type="entry name" value="FAD_binding_3"/>
    <property type="match status" value="1"/>
</dbReference>
<feature type="domain" description="FAD-binding" evidence="1">
    <location>
        <begin position="48"/>
        <end position="353"/>
    </location>
</feature>
<dbReference type="InterPro" id="IPR036188">
    <property type="entry name" value="FAD/NAD-bd_sf"/>
</dbReference>
<comment type="caution">
    <text evidence="2">The sequence shown here is derived from an EMBL/GenBank/DDBJ whole genome shotgun (WGS) entry which is preliminary data.</text>
</comment>
<accession>A0AAW2SZD2</accession>
<dbReference type="AlphaFoldDB" id="A0AAW2SZD2"/>
<evidence type="ECO:0000259" key="1">
    <source>
        <dbReference type="Pfam" id="PF01494"/>
    </source>
</evidence>
<dbReference type="InterPro" id="IPR026750">
    <property type="entry name" value="NTAN1"/>
</dbReference>
<proteinExistence type="predicted"/>
<dbReference type="PANTHER" id="PTHR46496:SF6">
    <property type="entry name" value="ZEAXANTHIN EPOXIDASE, CHLOROPLASTIC-LIKE ISOFORM X1"/>
    <property type="match status" value="1"/>
</dbReference>
<gene>
    <name evidence="2" type="ORF">Scaly_0200300</name>
</gene>
<dbReference type="GO" id="GO:0071949">
    <property type="term" value="F:FAD binding"/>
    <property type="evidence" value="ECO:0007669"/>
    <property type="project" value="InterPro"/>
</dbReference>
<dbReference type="Gene3D" id="3.50.50.60">
    <property type="entry name" value="FAD/NAD(P)-binding domain"/>
    <property type="match status" value="1"/>
</dbReference>
<dbReference type="Pfam" id="PF14736">
    <property type="entry name" value="N_Asn_amidohyd"/>
    <property type="match status" value="2"/>
</dbReference>
<dbReference type="GO" id="GO:0008418">
    <property type="term" value="F:protein-N-terminal asparagine amidohydrolase activity"/>
    <property type="evidence" value="ECO:0007669"/>
    <property type="project" value="InterPro"/>
</dbReference>
<evidence type="ECO:0000313" key="2">
    <source>
        <dbReference type="EMBL" id="KAL0397519.1"/>
    </source>
</evidence>
<protein>
    <submittedName>
        <fullName evidence="2">Zeaxanthin epoxidase, chloroplastic</fullName>
    </submittedName>
</protein>